<comment type="caution">
    <text evidence="7">The sequence shown here is derived from an EMBL/GenBank/DDBJ whole genome shotgun (WGS) entry which is preliminary data.</text>
</comment>
<dbReference type="InterPro" id="IPR050553">
    <property type="entry name" value="Thioredoxin_ResA/DsbE_sf"/>
</dbReference>
<evidence type="ECO:0000256" key="1">
    <source>
        <dbReference type="ARBA" id="ARBA00004196"/>
    </source>
</evidence>
<dbReference type="SUPFAM" id="SSF52833">
    <property type="entry name" value="Thioredoxin-like"/>
    <property type="match status" value="1"/>
</dbReference>
<dbReference type="InterPro" id="IPR013766">
    <property type="entry name" value="Thioredoxin_domain"/>
</dbReference>
<evidence type="ECO:0000313" key="8">
    <source>
        <dbReference type="Proteomes" id="UP001549773"/>
    </source>
</evidence>
<reference evidence="7 8" key="1">
    <citation type="submission" date="2024-07" db="EMBL/GenBank/DDBJ databases">
        <title>The genome sequence of type strain Sediminicola luteus GDMCC 1.2596T.</title>
        <authorList>
            <person name="Liu Y."/>
        </authorList>
    </citation>
    <scope>NUCLEOTIDE SEQUENCE [LARGE SCALE GENOMIC DNA]</scope>
    <source>
        <strain evidence="7 8">GDMCC 1.2596</strain>
    </source>
</reference>
<evidence type="ECO:0000313" key="7">
    <source>
        <dbReference type="EMBL" id="MET7029528.1"/>
    </source>
</evidence>
<dbReference type="InterPro" id="IPR036249">
    <property type="entry name" value="Thioredoxin-like_sf"/>
</dbReference>
<evidence type="ECO:0000256" key="2">
    <source>
        <dbReference type="ARBA" id="ARBA00022748"/>
    </source>
</evidence>
<keyword evidence="2" id="KW-0201">Cytochrome c-type biogenesis</keyword>
<protein>
    <submittedName>
        <fullName evidence="7">TlpA disulfide reductase family protein</fullName>
    </submittedName>
</protein>
<dbReference type="Proteomes" id="UP001549773">
    <property type="component" value="Unassembled WGS sequence"/>
</dbReference>
<evidence type="ECO:0000256" key="3">
    <source>
        <dbReference type="ARBA" id="ARBA00023157"/>
    </source>
</evidence>
<dbReference type="RefSeq" id="WP_354618342.1">
    <property type="nucleotide sequence ID" value="NZ_JBEWYP010000004.1"/>
</dbReference>
<accession>A0ABV2TW79</accession>
<feature type="chain" id="PRO_5046593278" evidence="5">
    <location>
        <begin position="19"/>
        <end position="445"/>
    </location>
</feature>
<gene>
    <name evidence="7" type="ORF">ABXZ32_08975</name>
</gene>
<dbReference type="InterPro" id="IPR000866">
    <property type="entry name" value="AhpC/TSA"/>
</dbReference>
<evidence type="ECO:0000256" key="5">
    <source>
        <dbReference type="SAM" id="SignalP"/>
    </source>
</evidence>
<feature type="domain" description="Thioredoxin" evidence="6">
    <location>
        <begin position="309"/>
        <end position="444"/>
    </location>
</feature>
<feature type="signal peptide" evidence="5">
    <location>
        <begin position="1"/>
        <end position="18"/>
    </location>
</feature>
<dbReference type="Pfam" id="PF00578">
    <property type="entry name" value="AhpC-TSA"/>
    <property type="match status" value="1"/>
</dbReference>
<dbReference type="PROSITE" id="PS51352">
    <property type="entry name" value="THIOREDOXIN_2"/>
    <property type="match status" value="1"/>
</dbReference>
<keyword evidence="3" id="KW-1015">Disulfide bond</keyword>
<sequence>MYKSLLFFFLILSTSLCAQHTISGPFSPSADFKWVMAYQLKPSSQEYVTAGPVKNGNLELVMPKTAEAGLYRMVYAIPTDEFYFDVIYNGKEDIQLAFNTSNGVSFTSSEENGTYLAYLKEINATEKKLADYYANGQKEKAKFNAIVNDLKQTQNSFETKSEGMIAHNFIKANRPYIPLQQESHEQYNLSKKEHFFDVLDFNNPILQSSGFLMDKAATYVFSSASSNSTGHVPEQEVQENLKVLSSNIMGVDALFKARLFEKLWLETTKLKMGTSSDLIYNNYLLPLSKTNAQKEIRDITDKIELDNRLRIGATAPEISWKDKGNDRKLSDLSGAQNYVVLFWSSTCSHCLKEVPELYEELKDSKKVQVLALGLEDDDISWKAESAKLTGFTHVLGLRKWENEYVFLYDVHQTPTYYVLDAQKRIVAKPSDLDELLSFLKKIGAD</sequence>
<keyword evidence="5" id="KW-0732">Signal</keyword>
<comment type="subcellular location">
    <subcellularLocation>
        <location evidence="1">Cell envelope</location>
    </subcellularLocation>
</comment>
<proteinExistence type="predicted"/>
<evidence type="ECO:0000259" key="6">
    <source>
        <dbReference type="PROSITE" id="PS51352"/>
    </source>
</evidence>
<dbReference type="Gene3D" id="3.40.30.10">
    <property type="entry name" value="Glutaredoxin"/>
    <property type="match status" value="1"/>
</dbReference>
<keyword evidence="4" id="KW-0676">Redox-active center</keyword>
<dbReference type="PANTHER" id="PTHR42852:SF6">
    <property type="entry name" value="THIOL:DISULFIDE INTERCHANGE PROTEIN DSBE"/>
    <property type="match status" value="1"/>
</dbReference>
<keyword evidence="8" id="KW-1185">Reference proteome</keyword>
<organism evidence="7 8">
    <name type="scientific">Sediminicola luteus</name>
    <dbReference type="NCBI Taxonomy" id="319238"/>
    <lineage>
        <taxon>Bacteria</taxon>
        <taxon>Pseudomonadati</taxon>
        <taxon>Bacteroidota</taxon>
        <taxon>Flavobacteriia</taxon>
        <taxon>Flavobacteriales</taxon>
        <taxon>Flavobacteriaceae</taxon>
        <taxon>Sediminicola</taxon>
    </lineage>
</organism>
<name>A0ABV2TW79_9FLAO</name>
<dbReference type="CDD" id="cd02966">
    <property type="entry name" value="TlpA_like_family"/>
    <property type="match status" value="1"/>
</dbReference>
<dbReference type="PANTHER" id="PTHR42852">
    <property type="entry name" value="THIOL:DISULFIDE INTERCHANGE PROTEIN DSBE"/>
    <property type="match status" value="1"/>
</dbReference>
<dbReference type="EMBL" id="JBEWYP010000004">
    <property type="protein sequence ID" value="MET7029528.1"/>
    <property type="molecule type" value="Genomic_DNA"/>
</dbReference>
<evidence type="ECO:0000256" key="4">
    <source>
        <dbReference type="ARBA" id="ARBA00023284"/>
    </source>
</evidence>